<feature type="compositionally biased region" description="Polar residues" evidence="6">
    <location>
        <begin position="1"/>
        <end position="10"/>
    </location>
</feature>
<dbReference type="PRINTS" id="PR00063">
    <property type="entry name" value="RIBOSOMALL27"/>
</dbReference>
<evidence type="ECO:0000313" key="7">
    <source>
        <dbReference type="EMBL" id="OHA68886.1"/>
    </source>
</evidence>
<proteinExistence type="inferred from homology"/>
<dbReference type="GO" id="GO:0006412">
    <property type="term" value="P:translation"/>
    <property type="evidence" value="ECO:0007669"/>
    <property type="project" value="InterPro"/>
</dbReference>
<dbReference type="AlphaFoldDB" id="A0A1G2R7Q8"/>
<dbReference type="NCBIfam" id="TIGR00062">
    <property type="entry name" value="L27"/>
    <property type="match status" value="1"/>
</dbReference>
<evidence type="ECO:0000256" key="6">
    <source>
        <dbReference type="SAM" id="MobiDB-lite"/>
    </source>
</evidence>
<gene>
    <name evidence="7" type="ORF">A3J68_00805</name>
</gene>
<evidence type="ECO:0000256" key="1">
    <source>
        <dbReference type="ARBA" id="ARBA00010797"/>
    </source>
</evidence>
<comment type="similarity">
    <text evidence="1">Belongs to the bacterial ribosomal protein bL27 family.</text>
</comment>
<dbReference type="InterPro" id="IPR001684">
    <property type="entry name" value="Ribosomal_bL27"/>
</dbReference>
<accession>A0A1G2R7Q8</accession>
<organism evidence="7 8">
    <name type="scientific">Candidatus Wildermuthbacteria bacterium RIFCSPHIGHO2_02_FULL_48_16</name>
    <dbReference type="NCBI Taxonomy" id="1802453"/>
    <lineage>
        <taxon>Bacteria</taxon>
        <taxon>Candidatus Wildermuthiibacteriota</taxon>
    </lineage>
</organism>
<dbReference type="PANTHER" id="PTHR15893:SF0">
    <property type="entry name" value="LARGE RIBOSOMAL SUBUNIT PROTEIN BL27M"/>
    <property type="match status" value="1"/>
</dbReference>
<dbReference type="EMBL" id="MHTY01000012">
    <property type="protein sequence ID" value="OHA68886.1"/>
    <property type="molecule type" value="Genomic_DNA"/>
</dbReference>
<name>A0A1G2R7Q8_9BACT</name>
<reference evidence="7 8" key="1">
    <citation type="journal article" date="2016" name="Nat. Commun.">
        <title>Thousands of microbial genomes shed light on interconnected biogeochemical processes in an aquifer system.</title>
        <authorList>
            <person name="Anantharaman K."/>
            <person name="Brown C.T."/>
            <person name="Hug L.A."/>
            <person name="Sharon I."/>
            <person name="Castelle C.J."/>
            <person name="Probst A.J."/>
            <person name="Thomas B.C."/>
            <person name="Singh A."/>
            <person name="Wilkins M.J."/>
            <person name="Karaoz U."/>
            <person name="Brodie E.L."/>
            <person name="Williams K.H."/>
            <person name="Hubbard S.S."/>
            <person name="Banfield J.F."/>
        </authorList>
    </citation>
    <scope>NUCLEOTIDE SEQUENCE [LARGE SCALE GENOMIC DNA]</scope>
</reference>
<feature type="region of interest" description="Disordered" evidence="6">
    <location>
        <begin position="1"/>
        <end position="21"/>
    </location>
</feature>
<dbReference type="GO" id="GO:1990904">
    <property type="term" value="C:ribonucleoprotein complex"/>
    <property type="evidence" value="ECO:0007669"/>
    <property type="project" value="UniProtKB-KW"/>
</dbReference>
<keyword evidence="3" id="KW-0687">Ribonucleoprotein</keyword>
<dbReference type="Gene3D" id="2.40.50.100">
    <property type="match status" value="1"/>
</dbReference>
<sequence length="97" mass="10119">MATSKATGSSRLGRDSRPKYLGVKASSGETVTAGAILVRQRGTNFVPGKNTGKGGDNTIYATAAGVVNFLTKKKTRFDGSKSEVRLVTVSPSSRKPS</sequence>
<evidence type="ECO:0000256" key="2">
    <source>
        <dbReference type="ARBA" id="ARBA00022980"/>
    </source>
</evidence>
<dbReference type="PROSITE" id="PS00831">
    <property type="entry name" value="RIBOSOMAL_L27"/>
    <property type="match status" value="1"/>
</dbReference>
<evidence type="ECO:0000313" key="8">
    <source>
        <dbReference type="Proteomes" id="UP000178529"/>
    </source>
</evidence>
<dbReference type="SUPFAM" id="SSF110324">
    <property type="entry name" value="Ribosomal L27 protein-like"/>
    <property type="match status" value="1"/>
</dbReference>
<dbReference type="Pfam" id="PF01016">
    <property type="entry name" value="Ribosomal_L27"/>
    <property type="match status" value="1"/>
</dbReference>
<protein>
    <recommendedName>
        <fullName evidence="4">Large ribosomal subunit protein bL27</fullName>
    </recommendedName>
    <alternativeName>
        <fullName evidence="5">50S ribosomal protein L27</fullName>
    </alternativeName>
</protein>
<dbReference type="InterPro" id="IPR018261">
    <property type="entry name" value="Ribosomal_bL27_CS"/>
</dbReference>
<dbReference type="Proteomes" id="UP000178529">
    <property type="component" value="Unassembled WGS sequence"/>
</dbReference>
<dbReference type="GO" id="GO:0005840">
    <property type="term" value="C:ribosome"/>
    <property type="evidence" value="ECO:0007669"/>
    <property type="project" value="UniProtKB-KW"/>
</dbReference>
<dbReference type="GO" id="GO:0003735">
    <property type="term" value="F:structural constituent of ribosome"/>
    <property type="evidence" value="ECO:0007669"/>
    <property type="project" value="InterPro"/>
</dbReference>
<evidence type="ECO:0000256" key="4">
    <source>
        <dbReference type="ARBA" id="ARBA00035175"/>
    </source>
</evidence>
<evidence type="ECO:0000256" key="3">
    <source>
        <dbReference type="ARBA" id="ARBA00023274"/>
    </source>
</evidence>
<comment type="caution">
    <text evidence="7">The sequence shown here is derived from an EMBL/GenBank/DDBJ whole genome shotgun (WGS) entry which is preliminary data.</text>
</comment>
<keyword evidence="2 7" id="KW-0689">Ribosomal protein</keyword>
<evidence type="ECO:0000256" key="5">
    <source>
        <dbReference type="ARBA" id="ARBA00035477"/>
    </source>
</evidence>
<dbReference type="PANTHER" id="PTHR15893">
    <property type="entry name" value="RIBOSOMAL PROTEIN L27"/>
    <property type="match status" value="1"/>
</dbReference>
<dbReference type="FunFam" id="2.40.50.100:FF:000020">
    <property type="entry name" value="50S ribosomal protein L27"/>
    <property type="match status" value="1"/>
</dbReference>